<keyword evidence="2" id="KW-0489">Methyltransferase</keyword>
<dbReference type="InterPro" id="IPR029063">
    <property type="entry name" value="SAM-dependent_MTases_sf"/>
</dbReference>
<dbReference type="SUPFAM" id="SSF53335">
    <property type="entry name" value="S-adenosyl-L-methionine-dependent methyltransferases"/>
    <property type="match status" value="1"/>
</dbReference>
<name>A0A1M6TKM4_PARC5</name>
<dbReference type="GO" id="GO:0070043">
    <property type="term" value="F:rRNA (guanine-N7-)-methyltransferase activity"/>
    <property type="evidence" value="ECO:0007669"/>
    <property type="project" value="TreeGrafter"/>
</dbReference>
<accession>A0A1M6TKM4</accession>
<evidence type="ECO:0000313" key="2">
    <source>
        <dbReference type="EMBL" id="SHK57463.1"/>
    </source>
</evidence>
<dbReference type="GO" id="GO:0003676">
    <property type="term" value="F:nucleic acid binding"/>
    <property type="evidence" value="ECO:0007669"/>
    <property type="project" value="InterPro"/>
</dbReference>
<evidence type="ECO:0000259" key="1">
    <source>
        <dbReference type="Pfam" id="PF01170"/>
    </source>
</evidence>
<keyword evidence="3" id="KW-1185">Reference proteome</keyword>
<dbReference type="InterPro" id="IPR000241">
    <property type="entry name" value="RlmKL-like_Mtase"/>
</dbReference>
<gene>
    <name evidence="2" type="ORF">SAMN02745912_03718</name>
</gene>
<proteinExistence type="predicted"/>
<dbReference type="STRING" id="1121301.SAMN02745912_03718"/>
<organism evidence="2 3">
    <name type="scientific">Paramaledivibacter caminithermalis (strain DSM 15212 / CIP 107654 / DViRD3)</name>
    <name type="common">Clostridium caminithermale</name>
    <dbReference type="NCBI Taxonomy" id="1121301"/>
    <lineage>
        <taxon>Bacteria</taxon>
        <taxon>Bacillati</taxon>
        <taxon>Bacillota</taxon>
        <taxon>Clostridia</taxon>
        <taxon>Peptostreptococcales</taxon>
        <taxon>Caminicellaceae</taxon>
        <taxon>Paramaledivibacter</taxon>
    </lineage>
</organism>
<dbReference type="AlphaFoldDB" id="A0A1M6TKM4"/>
<protein>
    <submittedName>
        <fullName evidence="2">Putative RNA methylase family UPF0020</fullName>
    </submittedName>
</protein>
<dbReference type="PANTHER" id="PTHR47313:SF1">
    <property type="entry name" value="RIBOSOMAL RNA LARGE SUBUNIT METHYLTRANSFERASE K_L"/>
    <property type="match status" value="1"/>
</dbReference>
<dbReference type="Pfam" id="PF01170">
    <property type="entry name" value="UPF0020"/>
    <property type="match status" value="1"/>
</dbReference>
<reference evidence="2 3" key="1">
    <citation type="submission" date="2016-11" db="EMBL/GenBank/DDBJ databases">
        <authorList>
            <person name="Jaros S."/>
            <person name="Januszkiewicz K."/>
            <person name="Wedrychowicz H."/>
        </authorList>
    </citation>
    <scope>NUCLEOTIDE SEQUENCE [LARGE SCALE GENOMIC DNA]</scope>
    <source>
        <strain evidence="2 3">DSM 15212</strain>
    </source>
</reference>
<dbReference type="Gene3D" id="3.40.50.150">
    <property type="entry name" value="Vaccinia Virus protein VP39"/>
    <property type="match status" value="1"/>
</dbReference>
<sequence length="137" mass="16322">MALLEYDRDLEIYGYDIDGRVAKIAMNNAIEAGVDDCIHFQKRPVSELSSRKKYGYIICNPPYGERLSEKREVERLYKEMGRVFTKLDTWSYYVITSHEGFQESFGRKADKNRKLYNGRIKCYYYQYFGPRPPRRSE</sequence>
<evidence type="ECO:0000313" key="3">
    <source>
        <dbReference type="Proteomes" id="UP000184465"/>
    </source>
</evidence>
<dbReference type="PROSITE" id="PS00092">
    <property type="entry name" value="N6_MTASE"/>
    <property type="match status" value="1"/>
</dbReference>
<dbReference type="Proteomes" id="UP000184465">
    <property type="component" value="Unassembled WGS sequence"/>
</dbReference>
<feature type="domain" description="Ribosomal RNA large subunit methyltransferase K/L-like methyltransferase" evidence="1">
    <location>
        <begin position="8"/>
        <end position="125"/>
    </location>
</feature>
<dbReference type="GO" id="GO:0008990">
    <property type="term" value="F:rRNA (guanine-N2-)-methyltransferase activity"/>
    <property type="evidence" value="ECO:0007669"/>
    <property type="project" value="TreeGrafter"/>
</dbReference>
<keyword evidence="2" id="KW-0808">Transferase</keyword>
<dbReference type="EMBL" id="FRAG01000095">
    <property type="protein sequence ID" value="SHK57463.1"/>
    <property type="molecule type" value="Genomic_DNA"/>
</dbReference>
<dbReference type="InterPro" id="IPR002052">
    <property type="entry name" value="DNA_methylase_N6_adenine_CS"/>
</dbReference>
<dbReference type="PANTHER" id="PTHR47313">
    <property type="entry name" value="RIBOSOMAL RNA LARGE SUBUNIT METHYLTRANSFERASE K/L"/>
    <property type="match status" value="1"/>
</dbReference>